<comment type="cofactor">
    <cofactor evidence="1">
        <name>Zn(2+)</name>
        <dbReference type="ChEBI" id="CHEBI:29105"/>
    </cofactor>
</comment>
<sequence length="349" mass="38925">MNIDFYDIEYLNNPEPITLKADFKQFLLSLDVPTVIDVAGKHVDKCRVIVTLLHGNEPSGLIAIHRWLTSLGELPTPQTNIRFIICSVEAANASPLLSQRFLPHGIDLNRCFGISRNDGYYARARLIEEAIREVTPEFVVDLHNCSGSSPAFAVSPTLSMKEIALTSFFCDAVILSGLQIGALTEQAFSCPTITIECGGSNDEQAHEVAFEGIQNIAECPPNVNYPQKKSVEIICKPLRLTLKNNVELTYSHHYEGECGVTLLDNIEQFNYGGAHQGQMLGWLDSKGLKNLQLLNEDQENVIDEFFTLRDNQLVCATHLRIFKATTNKFIAKNDCLFYVVKHSLGTFET</sequence>
<evidence type="ECO:0000256" key="3">
    <source>
        <dbReference type="ARBA" id="ARBA00022801"/>
    </source>
</evidence>
<dbReference type="PANTHER" id="PTHR15162:SF7">
    <property type="entry name" value="SUCCINYLGLUTAMATE DESUCCINYLASE"/>
    <property type="match status" value="1"/>
</dbReference>
<dbReference type="InterPro" id="IPR050178">
    <property type="entry name" value="AspA/AstE_fam"/>
</dbReference>
<evidence type="ECO:0000256" key="2">
    <source>
        <dbReference type="ARBA" id="ARBA00022723"/>
    </source>
</evidence>
<protein>
    <submittedName>
        <fullName evidence="6">Succinylglutamate desuccinylase/aspartoacylase family protein</fullName>
    </submittedName>
</protein>
<name>A0ABU3A865_9GAMM</name>
<organism evidence="6 7">
    <name type="scientific">Thalassotalea castellviae</name>
    <dbReference type="NCBI Taxonomy" id="3075612"/>
    <lineage>
        <taxon>Bacteria</taxon>
        <taxon>Pseudomonadati</taxon>
        <taxon>Pseudomonadota</taxon>
        <taxon>Gammaproteobacteria</taxon>
        <taxon>Alteromonadales</taxon>
        <taxon>Colwelliaceae</taxon>
        <taxon>Thalassotalea</taxon>
    </lineage>
</organism>
<comment type="caution">
    <text evidence="6">The sequence shown here is derived from an EMBL/GenBank/DDBJ whole genome shotgun (WGS) entry which is preliminary data.</text>
</comment>
<evidence type="ECO:0000256" key="1">
    <source>
        <dbReference type="ARBA" id="ARBA00001947"/>
    </source>
</evidence>
<evidence type="ECO:0000256" key="4">
    <source>
        <dbReference type="ARBA" id="ARBA00022833"/>
    </source>
</evidence>
<dbReference type="InterPro" id="IPR055438">
    <property type="entry name" value="AstE_AspA_cat"/>
</dbReference>
<dbReference type="Gene3D" id="3.40.630.10">
    <property type="entry name" value="Zn peptidases"/>
    <property type="match status" value="1"/>
</dbReference>
<proteinExistence type="predicted"/>
<accession>A0ABU3A865</accession>
<dbReference type="PANTHER" id="PTHR15162">
    <property type="entry name" value="ASPARTOACYLASE"/>
    <property type="match status" value="1"/>
</dbReference>
<keyword evidence="3" id="KW-0378">Hydrolase</keyword>
<evidence type="ECO:0000259" key="5">
    <source>
        <dbReference type="Pfam" id="PF24827"/>
    </source>
</evidence>
<dbReference type="Proteomes" id="UP001266357">
    <property type="component" value="Unassembled WGS sequence"/>
</dbReference>
<dbReference type="Pfam" id="PF24827">
    <property type="entry name" value="AstE_AspA_cat"/>
    <property type="match status" value="1"/>
</dbReference>
<dbReference type="SUPFAM" id="SSF53187">
    <property type="entry name" value="Zn-dependent exopeptidases"/>
    <property type="match status" value="1"/>
</dbReference>
<keyword evidence="7" id="KW-1185">Reference proteome</keyword>
<dbReference type="RefSeq" id="WP_311584846.1">
    <property type="nucleotide sequence ID" value="NZ_JAVRIF010000013.1"/>
</dbReference>
<keyword evidence="2" id="KW-0479">Metal-binding</keyword>
<evidence type="ECO:0000313" key="7">
    <source>
        <dbReference type="Proteomes" id="UP001266357"/>
    </source>
</evidence>
<dbReference type="EMBL" id="JAVRIF010000013">
    <property type="protein sequence ID" value="MDT0605293.1"/>
    <property type="molecule type" value="Genomic_DNA"/>
</dbReference>
<reference evidence="6 7" key="1">
    <citation type="submission" date="2023-09" db="EMBL/GenBank/DDBJ databases">
        <authorList>
            <person name="Rey-Velasco X."/>
        </authorList>
    </citation>
    <scope>NUCLEOTIDE SEQUENCE [LARGE SCALE GENOMIC DNA]</scope>
    <source>
        <strain evidence="6 7">W431</strain>
    </source>
</reference>
<gene>
    <name evidence="6" type="ORF">RM573_16955</name>
</gene>
<feature type="domain" description="Succinylglutamate desuccinylase/Aspartoacylase catalytic" evidence="5">
    <location>
        <begin position="53"/>
        <end position="164"/>
    </location>
</feature>
<keyword evidence="4" id="KW-0862">Zinc</keyword>
<evidence type="ECO:0000313" key="6">
    <source>
        <dbReference type="EMBL" id="MDT0605293.1"/>
    </source>
</evidence>